<dbReference type="Proteomes" id="UP000236416">
    <property type="component" value="Unassembled WGS sequence"/>
</dbReference>
<sequence>MLFEKLKLELPWLEQLGLGKAHNSPRLGLDISNTAIKLVELSRNGRNCQVERYVIEPLPKEAVNDGNLVEIEGIAETIRRAWKRLDSPVRNVAIAIPTPMAIYKKILVPVSQIDDMDEIIENEAHQIIPFPLEEVNLDHQVLGPSPSSIDDMEVLLCAARKEKVEERVAVVEMAGLRPQVVDVESFAMMTAFEQIQQQLPDHGMNQTFALFDIGATRIHCNIIRNGQQIYYREQMFGGHQLTRDIQRRYNISFEEAEASKRSMALPDGYESELMHPFIDSLAQEIQRALQFFYTTVSVSQYLRVDYILLAGGCSMLPGLDDAVAGRTQISTMIANPFTTMVQSGSIRLKELLMDAPSLLIASGLALRRFD</sequence>
<accession>A0A2K4MJW4</accession>
<protein>
    <submittedName>
        <fullName evidence="2">Pilus assembly protein PilM</fullName>
    </submittedName>
</protein>
<dbReference type="Gene3D" id="3.30.1490.300">
    <property type="match status" value="1"/>
</dbReference>
<dbReference type="AlphaFoldDB" id="A0A2K4MJW4"/>
<keyword evidence="3" id="KW-1185">Reference proteome</keyword>
<dbReference type="GO" id="GO:0051301">
    <property type="term" value="P:cell division"/>
    <property type="evidence" value="ECO:0007669"/>
    <property type="project" value="InterPro"/>
</dbReference>
<dbReference type="EMBL" id="PPTF01000073">
    <property type="protein sequence ID" value="POA97376.1"/>
    <property type="molecule type" value="Genomic_DNA"/>
</dbReference>
<dbReference type="InterPro" id="IPR043129">
    <property type="entry name" value="ATPase_NBD"/>
</dbReference>
<evidence type="ECO:0000259" key="1">
    <source>
        <dbReference type="SMART" id="SM00842"/>
    </source>
</evidence>
<dbReference type="Pfam" id="PF11104">
    <property type="entry name" value="PilM_2"/>
    <property type="match status" value="1"/>
</dbReference>
<feature type="domain" description="SHS2" evidence="1">
    <location>
        <begin position="26"/>
        <end position="192"/>
    </location>
</feature>
<proteinExistence type="predicted"/>
<evidence type="ECO:0000313" key="3">
    <source>
        <dbReference type="Proteomes" id="UP000236416"/>
    </source>
</evidence>
<dbReference type="InterPro" id="IPR050696">
    <property type="entry name" value="FtsA/MreB"/>
</dbReference>
<dbReference type="PANTHER" id="PTHR32432:SF3">
    <property type="entry name" value="ETHANOLAMINE UTILIZATION PROTEIN EUTJ"/>
    <property type="match status" value="1"/>
</dbReference>
<dbReference type="SMART" id="SM00842">
    <property type="entry name" value="FtsA"/>
    <property type="match status" value="1"/>
</dbReference>
<dbReference type="NCBIfam" id="TIGR01175">
    <property type="entry name" value="pilM"/>
    <property type="match status" value="1"/>
</dbReference>
<reference evidence="2 3" key="1">
    <citation type="submission" date="2018-01" db="EMBL/GenBank/DDBJ databases">
        <title>Genomic Sequence of Chromobacterium MWU13-2610 from wild cranberry bogs within the Cape Cod National Seashore.</title>
        <authorList>
            <person name="O'Hara-Hanley K."/>
            <person name="Soby S."/>
            <person name="Harrison A."/>
        </authorList>
    </citation>
    <scope>NUCLEOTIDE SEQUENCE [LARGE SCALE GENOMIC DNA]</scope>
    <source>
        <strain evidence="2 3">MWU13-2610</strain>
    </source>
</reference>
<dbReference type="PIRSF" id="PIRSF019169">
    <property type="entry name" value="PilM"/>
    <property type="match status" value="1"/>
</dbReference>
<dbReference type="PANTHER" id="PTHR32432">
    <property type="entry name" value="CELL DIVISION PROTEIN FTSA-RELATED"/>
    <property type="match status" value="1"/>
</dbReference>
<dbReference type="CDD" id="cd24049">
    <property type="entry name" value="ASKHA_NBD_PilM"/>
    <property type="match status" value="1"/>
</dbReference>
<comment type="caution">
    <text evidence="2">The sequence shown here is derived from an EMBL/GenBank/DDBJ whole genome shotgun (WGS) entry which is preliminary data.</text>
</comment>
<dbReference type="InterPro" id="IPR005883">
    <property type="entry name" value="PilM"/>
</dbReference>
<evidence type="ECO:0000313" key="2">
    <source>
        <dbReference type="EMBL" id="POA97376.1"/>
    </source>
</evidence>
<dbReference type="Gene3D" id="3.30.420.40">
    <property type="match status" value="2"/>
</dbReference>
<dbReference type="SUPFAM" id="SSF53067">
    <property type="entry name" value="Actin-like ATPase domain"/>
    <property type="match status" value="2"/>
</dbReference>
<organism evidence="2 3">
    <name type="scientific">Chromobacterium sinusclupearum</name>
    <dbReference type="NCBI Taxonomy" id="2077146"/>
    <lineage>
        <taxon>Bacteria</taxon>
        <taxon>Pseudomonadati</taxon>
        <taxon>Pseudomonadota</taxon>
        <taxon>Betaproteobacteria</taxon>
        <taxon>Neisseriales</taxon>
        <taxon>Chromobacteriaceae</taxon>
        <taxon>Chromobacterium</taxon>
    </lineage>
</organism>
<name>A0A2K4MJW4_9NEIS</name>
<dbReference type="InterPro" id="IPR003494">
    <property type="entry name" value="SHS2_FtsA"/>
</dbReference>
<dbReference type="RefSeq" id="WP_103321163.1">
    <property type="nucleotide sequence ID" value="NZ_PPTF01000073.1"/>
</dbReference>
<gene>
    <name evidence="2" type="ORF">C2134_16210</name>
</gene>